<dbReference type="SUPFAM" id="SSF47413">
    <property type="entry name" value="lambda repressor-like DNA-binding domains"/>
    <property type="match status" value="1"/>
</dbReference>
<dbReference type="Proteomes" id="UP001564626">
    <property type="component" value="Unassembled WGS sequence"/>
</dbReference>
<dbReference type="InterPro" id="IPR001387">
    <property type="entry name" value="Cro/C1-type_HTH"/>
</dbReference>
<name>A0ABV4CLX1_9PSEU</name>
<comment type="caution">
    <text evidence="2">The sequence shown here is derived from an EMBL/GenBank/DDBJ whole genome shotgun (WGS) entry which is preliminary data.</text>
</comment>
<dbReference type="EMBL" id="JBGEHV010000048">
    <property type="protein sequence ID" value="MEY8042094.1"/>
    <property type="molecule type" value="Genomic_DNA"/>
</dbReference>
<evidence type="ECO:0000259" key="1">
    <source>
        <dbReference type="PROSITE" id="PS50943"/>
    </source>
</evidence>
<dbReference type="InterPro" id="IPR010982">
    <property type="entry name" value="Lambda_DNA-bd_dom_sf"/>
</dbReference>
<accession>A0ABV4CLX1</accession>
<dbReference type="Pfam" id="PF19054">
    <property type="entry name" value="DUF5753"/>
    <property type="match status" value="1"/>
</dbReference>
<reference evidence="2 3" key="1">
    <citation type="submission" date="2024-08" db="EMBL/GenBank/DDBJ databases">
        <title>Genome mining of Saccharopolyspora cebuensis PGLac3 from Nigerian medicinal plant.</title>
        <authorList>
            <person name="Ezeobiora C.E."/>
            <person name="Igbokwe N.H."/>
            <person name="Amin D.H."/>
            <person name="Mendie U.E."/>
        </authorList>
    </citation>
    <scope>NUCLEOTIDE SEQUENCE [LARGE SCALE GENOMIC DNA]</scope>
    <source>
        <strain evidence="2 3">PGLac3</strain>
    </source>
</reference>
<keyword evidence="3" id="KW-1185">Reference proteome</keyword>
<evidence type="ECO:0000313" key="2">
    <source>
        <dbReference type="EMBL" id="MEY8042094.1"/>
    </source>
</evidence>
<dbReference type="InterPro" id="IPR043917">
    <property type="entry name" value="DUF5753"/>
</dbReference>
<dbReference type="Pfam" id="PF13560">
    <property type="entry name" value="HTH_31"/>
    <property type="match status" value="1"/>
</dbReference>
<dbReference type="CDD" id="cd00093">
    <property type="entry name" value="HTH_XRE"/>
    <property type="match status" value="1"/>
</dbReference>
<dbReference type="RefSeq" id="WP_345362931.1">
    <property type="nucleotide sequence ID" value="NZ_BAABII010000007.1"/>
</dbReference>
<dbReference type="PROSITE" id="PS50943">
    <property type="entry name" value="HTH_CROC1"/>
    <property type="match status" value="1"/>
</dbReference>
<protein>
    <submittedName>
        <fullName evidence="2">Helix-turn-helix domain-containing protein</fullName>
    </submittedName>
</protein>
<dbReference type="SMART" id="SM00530">
    <property type="entry name" value="HTH_XRE"/>
    <property type="match status" value="1"/>
</dbReference>
<gene>
    <name evidence="2" type="ORF">AB8O55_21995</name>
</gene>
<sequence length="281" mass="30726">MAGTTPKARAIGTELRAAREAAGIGLRELADQLETSHATVSRWETGARSPKPEYVAAYLAKVGASAELREQLVELARDPDGSHWLSVGMPDQHRQLATLLEIEREATRIATVSPLLIPGLLQTGDYARAIMTTGGVPTAEIDTRVAVRVGRREAITRRNPAHLRAYIGEPVLAQMIGGPAIMFDQLQALQKYGELDNVEIRIIPTRTDWHPGLEGPFSLAEFRQRNPVVHLENRVSALFLHEPAEVDAYQAALDRMEEIAMSSAASAELIVAVTKEMETTP</sequence>
<dbReference type="Gene3D" id="1.10.260.40">
    <property type="entry name" value="lambda repressor-like DNA-binding domains"/>
    <property type="match status" value="1"/>
</dbReference>
<proteinExistence type="predicted"/>
<evidence type="ECO:0000313" key="3">
    <source>
        <dbReference type="Proteomes" id="UP001564626"/>
    </source>
</evidence>
<feature type="domain" description="HTH cro/C1-type" evidence="1">
    <location>
        <begin position="15"/>
        <end position="69"/>
    </location>
</feature>
<organism evidence="2 3">
    <name type="scientific">Saccharopolyspora cebuensis</name>
    <dbReference type="NCBI Taxonomy" id="418759"/>
    <lineage>
        <taxon>Bacteria</taxon>
        <taxon>Bacillati</taxon>
        <taxon>Actinomycetota</taxon>
        <taxon>Actinomycetes</taxon>
        <taxon>Pseudonocardiales</taxon>
        <taxon>Pseudonocardiaceae</taxon>
        <taxon>Saccharopolyspora</taxon>
    </lineage>
</organism>